<dbReference type="EMBL" id="AE015451">
    <property type="protein sequence ID" value="AAN67177.1"/>
    <property type="molecule type" value="Genomic_DNA"/>
</dbReference>
<reference evidence="1 2" key="2">
    <citation type="journal article" date="2016" name="Environ. Microbiol.">
        <title>The revisited genome of Pseudomonas putida KT2440 enlightens its value as a robust metabolic chassis.</title>
        <authorList>
            <person name="Belda E."/>
            <person name="van Heck R.G."/>
            <person name="Lopez-Sanchez M.J."/>
            <person name="Cruveiller S."/>
            <person name="Barbe V."/>
            <person name="Fraser C."/>
            <person name="Klenk H.P."/>
            <person name="Petersen J."/>
            <person name="Morgat A."/>
            <person name="Nikel P.I."/>
            <person name="Vallenet D."/>
            <person name="Rouy Z."/>
            <person name="Sekowska A."/>
            <person name="Martins Dos Santos V.A."/>
            <person name="de Lorenzo V."/>
            <person name="Danchin A."/>
            <person name="Medigue C."/>
        </authorList>
    </citation>
    <scope>NUCLEOTIDE SEQUENCE [LARGE SCALE GENOMIC DNA]</scope>
    <source>
        <strain evidence="2">ATCC 47054 / DSM 6125 / CFBP 8728 / NCIMB 11950 / KT2440</strain>
    </source>
</reference>
<dbReference type="PaxDb" id="160488-PP_1556"/>
<organism evidence="1 2">
    <name type="scientific">Pseudomonas putida (strain ATCC 47054 / DSM 6125 / CFBP 8728 / NCIMB 11950 / KT2440)</name>
    <dbReference type="NCBI Taxonomy" id="160488"/>
    <lineage>
        <taxon>Bacteria</taxon>
        <taxon>Pseudomonadati</taxon>
        <taxon>Pseudomonadota</taxon>
        <taxon>Gammaproteobacteria</taxon>
        <taxon>Pseudomonadales</taxon>
        <taxon>Pseudomonadaceae</taxon>
        <taxon>Pseudomonas</taxon>
    </lineage>
</organism>
<dbReference type="AlphaFoldDB" id="Q88ML5"/>
<dbReference type="PATRIC" id="fig|160488.4.peg.1646"/>
<dbReference type="STRING" id="160488.PP_1556"/>
<evidence type="ECO:0000313" key="2">
    <source>
        <dbReference type="Proteomes" id="UP000000556"/>
    </source>
</evidence>
<accession>Q88ML5</accession>
<name>Q88ML5_PSEPK</name>
<sequence>MTQNLKAGDLALITGAFSVTENIGRSVQLVEFVPPFGSVFYQDGYFDADAPGLWIVTAKGLMRNAEGGKVVSNLAGCDPQHLRPLRGDEAPKLDVEEICHLFQVPA</sequence>
<gene>
    <name evidence="1" type="ordered locus">PP_1556</name>
</gene>
<dbReference type="BioCyc" id="PPUT160488:G1G01-1650-MONOMER"/>
<keyword evidence="2" id="KW-1185">Reference proteome</keyword>
<proteinExistence type="predicted"/>
<dbReference type="Proteomes" id="UP000000556">
    <property type="component" value="Chromosome"/>
</dbReference>
<reference evidence="1 2" key="1">
    <citation type="journal article" date="2002" name="Environ. Microbiol.">
        <title>Complete genome sequence and comparative analysis of the metabolically versatile Pseudomonas putida KT2440.</title>
        <authorList>
            <person name="Nelson K.E."/>
            <person name="Weinel C."/>
            <person name="Paulsen I.T."/>
            <person name="Dodson R.J."/>
            <person name="Hilbert H."/>
            <person name="Martins dos Santos V.A."/>
            <person name="Fouts D.E."/>
            <person name="Gill S.R."/>
            <person name="Pop M."/>
            <person name="Holmes M."/>
            <person name="Brinkac L."/>
            <person name="Beanan M."/>
            <person name="DeBoy R.T."/>
            <person name="Daugherty S."/>
            <person name="Kolonay J."/>
            <person name="Madupu R."/>
            <person name="Nelson W."/>
            <person name="White O."/>
            <person name="Peterson J."/>
            <person name="Khouri H."/>
            <person name="Hance I."/>
            <person name="Chris Lee P."/>
            <person name="Holtzapple E."/>
            <person name="Scanlan D."/>
            <person name="Tran K."/>
            <person name="Moazzez A."/>
            <person name="Utterback T."/>
            <person name="Rizzo M."/>
            <person name="Lee K."/>
            <person name="Kosack D."/>
            <person name="Moestl D."/>
            <person name="Wedler H."/>
            <person name="Lauber J."/>
            <person name="Stjepandic D."/>
            <person name="Hoheisel J."/>
            <person name="Straetz M."/>
            <person name="Heim S."/>
            <person name="Kiewitz C."/>
            <person name="Eisen J.A."/>
            <person name="Timmis K.N."/>
            <person name="Dusterhoft A."/>
            <person name="Tummler B."/>
            <person name="Fraser C.M."/>
        </authorList>
    </citation>
    <scope>NUCLEOTIDE SEQUENCE [LARGE SCALE GENOMIC DNA]</scope>
    <source>
        <strain evidence="2">ATCC 47054 / DSM 6125 / CFBP 8728 / NCIMB 11950 / KT2440</strain>
    </source>
</reference>
<dbReference type="KEGG" id="ppu:PP_1556"/>
<dbReference type="HOGENOM" id="CLU_159263_1_0_6"/>
<protein>
    <submittedName>
        <fullName evidence="1">Uncharacterized protein</fullName>
    </submittedName>
</protein>
<dbReference type="OrthoDB" id="6892512at2"/>
<dbReference type="RefSeq" id="WP_010952640.1">
    <property type="nucleotide sequence ID" value="NC_002947.4"/>
</dbReference>
<evidence type="ECO:0000313" key="1">
    <source>
        <dbReference type="EMBL" id="AAN67177.1"/>
    </source>
</evidence>